<gene>
    <name evidence="8" type="primary">livF</name>
    <name evidence="8" type="ORF">CEY11_01285</name>
</gene>
<sequence>MSNDPVLSVKNLRVRYGLFEAVFDVSLDVGAGEAICLLGSNGAGKTTSLRAILGALPMAGGRIRFLGEDTTGLPAVAMTRRGMIYVPEGRELFPTMTVQENLELGAVTPEARLRMKDSLAFACELFPILAERFGQLAGTLSGGQQQMVAIGRGLMGLPKLLMLDEPSLGLAPVIVEQVYAALGRIIRTGATVVLVEQHVQHALELCQRGYVLEGGRVVQQRSTVELASDDSLRQAYMGVD</sequence>
<accession>A0A225N0X8</accession>
<dbReference type="PANTHER" id="PTHR43820:SF4">
    <property type="entry name" value="HIGH-AFFINITY BRANCHED-CHAIN AMINO ACID TRANSPORT ATP-BINDING PROTEIN LIVF"/>
    <property type="match status" value="1"/>
</dbReference>
<dbReference type="PROSITE" id="PS00211">
    <property type="entry name" value="ABC_TRANSPORTER_1"/>
    <property type="match status" value="1"/>
</dbReference>
<name>A0A225N0X8_9BURK</name>
<dbReference type="InterPro" id="IPR017871">
    <property type="entry name" value="ABC_transporter-like_CS"/>
</dbReference>
<dbReference type="OrthoDB" id="9776369at2"/>
<reference evidence="9" key="1">
    <citation type="submission" date="2017-06" db="EMBL/GenBank/DDBJ databases">
        <title>Herbaspirillum phytohormonus sp. nov., isolated from the root nodule of Robinia pseudoacacia in lead-zinc mine.</title>
        <authorList>
            <person name="Fan M."/>
            <person name="Lin Y."/>
        </authorList>
    </citation>
    <scope>NUCLEOTIDE SEQUENCE [LARGE SCALE GENOMIC DNA]</scope>
    <source>
        <strain evidence="9">SC-089</strain>
    </source>
</reference>
<keyword evidence="5 8" id="KW-0067">ATP-binding</keyword>
<evidence type="ECO:0000256" key="2">
    <source>
        <dbReference type="ARBA" id="ARBA00022448"/>
    </source>
</evidence>
<keyword evidence="2" id="KW-0813">Transport</keyword>
<keyword evidence="3" id="KW-1003">Cell membrane</keyword>
<comment type="caution">
    <text evidence="8">The sequence shown here is derived from an EMBL/GenBank/DDBJ whole genome shotgun (WGS) entry which is preliminary data.</text>
</comment>
<dbReference type="GO" id="GO:0015658">
    <property type="term" value="F:branched-chain amino acid transmembrane transporter activity"/>
    <property type="evidence" value="ECO:0007669"/>
    <property type="project" value="TreeGrafter"/>
</dbReference>
<evidence type="ECO:0000256" key="1">
    <source>
        <dbReference type="ARBA" id="ARBA00005417"/>
    </source>
</evidence>
<dbReference type="Proteomes" id="UP000214603">
    <property type="component" value="Unassembled WGS sequence"/>
</dbReference>
<dbReference type="Pfam" id="PF00005">
    <property type="entry name" value="ABC_tran"/>
    <property type="match status" value="1"/>
</dbReference>
<evidence type="ECO:0000256" key="5">
    <source>
        <dbReference type="ARBA" id="ARBA00022840"/>
    </source>
</evidence>
<protein>
    <submittedName>
        <fullName evidence="8">Branched-chain amino acid ABC transporter ATP-binding protein</fullName>
    </submittedName>
</protein>
<dbReference type="GO" id="GO:0016887">
    <property type="term" value="F:ATP hydrolysis activity"/>
    <property type="evidence" value="ECO:0007669"/>
    <property type="project" value="InterPro"/>
</dbReference>
<keyword evidence="3" id="KW-0472">Membrane</keyword>
<dbReference type="GO" id="GO:0005524">
    <property type="term" value="F:ATP binding"/>
    <property type="evidence" value="ECO:0007669"/>
    <property type="project" value="UniProtKB-KW"/>
</dbReference>
<evidence type="ECO:0000313" key="9">
    <source>
        <dbReference type="Proteomes" id="UP000214603"/>
    </source>
</evidence>
<keyword evidence="4" id="KW-0547">Nucleotide-binding</keyword>
<dbReference type="GO" id="GO:0015807">
    <property type="term" value="P:L-amino acid transport"/>
    <property type="evidence" value="ECO:0007669"/>
    <property type="project" value="TreeGrafter"/>
</dbReference>
<dbReference type="PANTHER" id="PTHR43820">
    <property type="entry name" value="HIGH-AFFINITY BRANCHED-CHAIN AMINO ACID TRANSPORT ATP-BINDING PROTEIN LIVF"/>
    <property type="match status" value="1"/>
</dbReference>
<organism evidence="8 9">
    <name type="scientific">Candidimonas nitroreducens</name>
    <dbReference type="NCBI Taxonomy" id="683354"/>
    <lineage>
        <taxon>Bacteria</taxon>
        <taxon>Pseudomonadati</taxon>
        <taxon>Pseudomonadota</taxon>
        <taxon>Betaproteobacteria</taxon>
        <taxon>Burkholderiales</taxon>
        <taxon>Alcaligenaceae</taxon>
        <taxon>Candidimonas</taxon>
    </lineage>
</organism>
<dbReference type="SMART" id="SM00382">
    <property type="entry name" value="AAA"/>
    <property type="match status" value="1"/>
</dbReference>
<dbReference type="AlphaFoldDB" id="A0A225N0X8"/>
<feature type="domain" description="ABC transporter" evidence="7">
    <location>
        <begin position="7"/>
        <end position="239"/>
    </location>
</feature>
<comment type="similarity">
    <text evidence="1">Belongs to the ABC transporter superfamily.</text>
</comment>
<dbReference type="InterPro" id="IPR003439">
    <property type="entry name" value="ABC_transporter-like_ATP-bd"/>
</dbReference>
<evidence type="ECO:0000256" key="3">
    <source>
        <dbReference type="ARBA" id="ARBA00022475"/>
    </source>
</evidence>
<dbReference type="EMBL" id="NJIH01000001">
    <property type="protein sequence ID" value="OWT66463.1"/>
    <property type="molecule type" value="Genomic_DNA"/>
</dbReference>
<keyword evidence="6" id="KW-0029">Amino-acid transport</keyword>
<dbReference type="PROSITE" id="PS50893">
    <property type="entry name" value="ABC_TRANSPORTER_2"/>
    <property type="match status" value="1"/>
</dbReference>
<evidence type="ECO:0000259" key="7">
    <source>
        <dbReference type="PROSITE" id="PS50893"/>
    </source>
</evidence>
<dbReference type="InterPro" id="IPR003593">
    <property type="entry name" value="AAA+_ATPase"/>
</dbReference>
<evidence type="ECO:0000256" key="6">
    <source>
        <dbReference type="ARBA" id="ARBA00022970"/>
    </source>
</evidence>
<dbReference type="CDD" id="cd03224">
    <property type="entry name" value="ABC_TM1139_LivF_branched"/>
    <property type="match status" value="1"/>
</dbReference>
<proteinExistence type="inferred from homology"/>
<dbReference type="SUPFAM" id="SSF52540">
    <property type="entry name" value="P-loop containing nucleoside triphosphate hydrolases"/>
    <property type="match status" value="1"/>
</dbReference>
<evidence type="ECO:0000256" key="4">
    <source>
        <dbReference type="ARBA" id="ARBA00022741"/>
    </source>
</evidence>
<dbReference type="Gene3D" id="3.40.50.300">
    <property type="entry name" value="P-loop containing nucleotide triphosphate hydrolases"/>
    <property type="match status" value="1"/>
</dbReference>
<dbReference type="InterPro" id="IPR052156">
    <property type="entry name" value="BCAA_Transport_ATP-bd_LivF"/>
</dbReference>
<evidence type="ECO:0000313" key="8">
    <source>
        <dbReference type="EMBL" id="OWT66463.1"/>
    </source>
</evidence>
<dbReference type="InterPro" id="IPR027417">
    <property type="entry name" value="P-loop_NTPase"/>
</dbReference>
<keyword evidence="9" id="KW-1185">Reference proteome</keyword>